<feature type="compositionally biased region" description="Low complexity" evidence="1">
    <location>
        <begin position="39"/>
        <end position="50"/>
    </location>
</feature>
<gene>
    <name evidence="3" type="ORF">Cha6605_5672</name>
</gene>
<evidence type="ECO:0000256" key="1">
    <source>
        <dbReference type="SAM" id="MobiDB-lite"/>
    </source>
</evidence>
<dbReference type="EMBL" id="CP003600">
    <property type="protein sequence ID" value="AFY96532.1"/>
    <property type="molecule type" value="Genomic_DNA"/>
</dbReference>
<accession>K9UN50</accession>
<dbReference type="OrthoDB" id="510914at2"/>
<dbReference type="STRING" id="1173020.Cha6605_5672"/>
<reference evidence="3 4" key="1">
    <citation type="submission" date="2012-05" db="EMBL/GenBank/DDBJ databases">
        <title>Finished chromosome of genome of Chamaesiphon sp. PCC 6605.</title>
        <authorList>
            <consortium name="US DOE Joint Genome Institute"/>
            <person name="Gugger M."/>
            <person name="Coursin T."/>
            <person name="Rippka R."/>
            <person name="Tandeau De Marsac N."/>
            <person name="Huntemann M."/>
            <person name="Wei C.-L."/>
            <person name="Han J."/>
            <person name="Detter J.C."/>
            <person name="Han C."/>
            <person name="Tapia R."/>
            <person name="Chen A."/>
            <person name="Kyrpides N."/>
            <person name="Mavromatis K."/>
            <person name="Markowitz V."/>
            <person name="Szeto E."/>
            <person name="Ivanova N."/>
            <person name="Pagani I."/>
            <person name="Pati A."/>
            <person name="Goodwin L."/>
            <person name="Nordberg H.P."/>
            <person name="Cantor M.N."/>
            <person name="Hua S.X."/>
            <person name="Woyke T."/>
            <person name="Kerfeld C.A."/>
        </authorList>
    </citation>
    <scope>NUCLEOTIDE SEQUENCE [LARGE SCALE GENOMIC DNA]</scope>
    <source>
        <strain evidence="4">ATCC 27169 / PCC 6605</strain>
    </source>
</reference>
<dbReference type="Proteomes" id="UP000010366">
    <property type="component" value="Chromosome"/>
</dbReference>
<sequence>MKITVNHKHAVKLSLLLTTVVALSLWAGNLVLSPDRQKPSTPVTTSSNTPTNPPPRSTTQLSQPQVYWLRTSRNKLTLVAKSLPSNTDNNSSSSSQQVLTTAMHKLLAAQPGEDLSSTIPKGTKLRSLKVRADGVHVDLSREFRSGGGSTSVIYRIAQVIYTATSLNPDGKVFVSIEGQPIDEKHPLGGEGLILHQPTTRAQFLTDFPLDSRQRSRPRRNPIYIAAADIFYHISIWG</sequence>
<proteinExistence type="predicted"/>
<evidence type="ECO:0000259" key="2">
    <source>
        <dbReference type="SMART" id="SM00909"/>
    </source>
</evidence>
<evidence type="ECO:0000313" key="4">
    <source>
        <dbReference type="Proteomes" id="UP000010366"/>
    </source>
</evidence>
<dbReference type="AlphaFoldDB" id="K9UN50"/>
<dbReference type="HOGENOM" id="CLU_094596_0_0_3"/>
<name>K9UN50_CHAP6</name>
<evidence type="ECO:0000313" key="3">
    <source>
        <dbReference type="EMBL" id="AFY96532.1"/>
    </source>
</evidence>
<dbReference type="SMART" id="SM00909">
    <property type="entry name" value="Germane"/>
    <property type="match status" value="1"/>
</dbReference>
<dbReference type="InterPro" id="IPR019606">
    <property type="entry name" value="GerMN"/>
</dbReference>
<protein>
    <submittedName>
        <fullName evidence="3">Sporulation/spore germination protein</fullName>
    </submittedName>
</protein>
<organism evidence="3 4">
    <name type="scientific">Chamaesiphon minutus (strain ATCC 27169 / PCC 6605)</name>
    <dbReference type="NCBI Taxonomy" id="1173020"/>
    <lineage>
        <taxon>Bacteria</taxon>
        <taxon>Bacillati</taxon>
        <taxon>Cyanobacteriota</taxon>
        <taxon>Cyanophyceae</taxon>
        <taxon>Gomontiellales</taxon>
        <taxon>Chamaesiphonaceae</taxon>
        <taxon>Chamaesiphon</taxon>
    </lineage>
</organism>
<dbReference type="RefSeq" id="WP_015162609.1">
    <property type="nucleotide sequence ID" value="NC_019697.1"/>
</dbReference>
<dbReference type="KEGG" id="cmp:Cha6605_5672"/>
<dbReference type="eggNOG" id="COG5401">
    <property type="taxonomic scope" value="Bacteria"/>
</dbReference>
<feature type="region of interest" description="Disordered" evidence="1">
    <location>
        <begin position="34"/>
        <end position="64"/>
    </location>
</feature>
<feature type="domain" description="GerMN" evidence="2">
    <location>
        <begin position="100"/>
        <end position="185"/>
    </location>
</feature>
<keyword evidence="4" id="KW-1185">Reference proteome</keyword>
<dbReference type="Pfam" id="PF10646">
    <property type="entry name" value="Germane"/>
    <property type="match status" value="1"/>
</dbReference>